<sequence>MYASLIGTDGGLSCPALFDHQQLQPQSQRPNYHNPFEDSVIMNRYHHNFLYGQQVPLYTDHSSVQHESWRQQQHQSIPTTTIQANDSNKYGTMVPNVAHLTSSGGLHHGSTFNTNEYISKDNRLFGGHDRNAVVAYAETCVAFQNNQQQHQQRK</sequence>
<dbReference type="EMBL" id="JAEPRB010000230">
    <property type="protein sequence ID" value="KAG2218438.1"/>
    <property type="molecule type" value="Genomic_DNA"/>
</dbReference>
<comment type="caution">
    <text evidence="1">The sequence shown here is derived from an EMBL/GenBank/DDBJ whole genome shotgun (WGS) entry which is preliminary data.</text>
</comment>
<name>A0A8H7VJ71_9FUNG</name>
<gene>
    <name evidence="1" type="ORF">INT45_013182</name>
</gene>
<keyword evidence="2" id="KW-1185">Reference proteome</keyword>
<proteinExistence type="predicted"/>
<dbReference type="Proteomes" id="UP000646827">
    <property type="component" value="Unassembled WGS sequence"/>
</dbReference>
<dbReference type="AlphaFoldDB" id="A0A8H7VJ71"/>
<organism evidence="1 2">
    <name type="scientific">Circinella minor</name>
    <dbReference type="NCBI Taxonomy" id="1195481"/>
    <lineage>
        <taxon>Eukaryota</taxon>
        <taxon>Fungi</taxon>
        <taxon>Fungi incertae sedis</taxon>
        <taxon>Mucoromycota</taxon>
        <taxon>Mucoromycotina</taxon>
        <taxon>Mucoromycetes</taxon>
        <taxon>Mucorales</taxon>
        <taxon>Lichtheimiaceae</taxon>
        <taxon>Circinella</taxon>
    </lineage>
</organism>
<evidence type="ECO:0000313" key="2">
    <source>
        <dbReference type="Proteomes" id="UP000646827"/>
    </source>
</evidence>
<reference evidence="1 2" key="1">
    <citation type="submission" date="2020-12" db="EMBL/GenBank/DDBJ databases">
        <title>Metabolic potential, ecology and presence of endohyphal bacteria is reflected in genomic diversity of Mucoromycotina.</title>
        <authorList>
            <person name="Muszewska A."/>
            <person name="Okrasinska A."/>
            <person name="Steczkiewicz K."/>
            <person name="Drgas O."/>
            <person name="Orlowska M."/>
            <person name="Perlinska-Lenart U."/>
            <person name="Aleksandrzak-Piekarczyk T."/>
            <person name="Szatraj K."/>
            <person name="Zielenkiewicz U."/>
            <person name="Pilsyk S."/>
            <person name="Malc E."/>
            <person name="Mieczkowski P."/>
            <person name="Kruszewska J.S."/>
            <person name="Biernat P."/>
            <person name="Pawlowska J."/>
        </authorList>
    </citation>
    <scope>NUCLEOTIDE SEQUENCE [LARGE SCALE GENOMIC DNA]</scope>
    <source>
        <strain evidence="1 2">CBS 142.35</strain>
    </source>
</reference>
<evidence type="ECO:0000313" key="1">
    <source>
        <dbReference type="EMBL" id="KAG2218438.1"/>
    </source>
</evidence>
<protein>
    <submittedName>
        <fullName evidence="1">Uncharacterized protein</fullName>
    </submittedName>
</protein>
<accession>A0A8H7VJ71</accession>